<dbReference type="GO" id="GO:0030688">
    <property type="term" value="C:preribosome, small subunit precursor"/>
    <property type="evidence" value="ECO:0007669"/>
    <property type="project" value="TreeGrafter"/>
</dbReference>
<dbReference type="AlphaFoldDB" id="A0A9P6ZID3"/>
<dbReference type="InterPro" id="IPR050786">
    <property type="entry name" value="EFG1_rRNA-proc"/>
</dbReference>
<keyword evidence="6 8" id="KW-0175">Coiled coil</keyword>
<comment type="subcellular location">
    <subcellularLocation>
        <location evidence="1">Nucleus</location>
        <location evidence="1">Nucleolus</location>
    </subcellularLocation>
</comment>
<evidence type="ECO:0000256" key="9">
    <source>
        <dbReference type="SAM" id="MobiDB-lite"/>
    </source>
</evidence>
<evidence type="ECO:0000256" key="1">
    <source>
        <dbReference type="ARBA" id="ARBA00004604"/>
    </source>
</evidence>
<feature type="region of interest" description="Disordered" evidence="9">
    <location>
        <begin position="184"/>
        <end position="259"/>
    </location>
</feature>
<dbReference type="PANTHER" id="PTHR33911:SF1">
    <property type="entry name" value="RRNA-PROCESSING PROTEIN EFG1"/>
    <property type="match status" value="1"/>
</dbReference>
<reference evidence="10" key="1">
    <citation type="journal article" date="2020" name="New Phytol.">
        <title>Comparative genomics reveals dynamic genome evolution in host specialist ectomycorrhizal fungi.</title>
        <authorList>
            <person name="Lofgren L.A."/>
            <person name="Nguyen N.H."/>
            <person name="Vilgalys R."/>
            <person name="Ruytinx J."/>
            <person name="Liao H.L."/>
            <person name="Branco S."/>
            <person name="Kuo A."/>
            <person name="LaButti K."/>
            <person name="Lipzen A."/>
            <person name="Andreopoulos W."/>
            <person name="Pangilinan J."/>
            <person name="Riley R."/>
            <person name="Hundley H."/>
            <person name="Na H."/>
            <person name="Barry K."/>
            <person name="Grigoriev I.V."/>
            <person name="Stajich J.E."/>
            <person name="Kennedy P.G."/>
        </authorList>
    </citation>
    <scope>NUCLEOTIDE SEQUENCE</scope>
    <source>
        <strain evidence="10">DOB743</strain>
    </source>
</reference>
<sequence length="259" mass="29726">MTPQAARDDNKPTASSSPHSGPKRAKQKRHKLQNTEESLPGVQKIKSSLRQTRRLLAKENLAADVRVETERRLKALEADLARAETARKERTYAMKYHKVKFFERQKLVRRIKQVKRDLTSAQGKEKTKLEGELESLRVDLNYILHYPKTRKYISLFPPERRQIDTVSTTSDDNDQRITVRALIQDQMQRGEISKQPENELESGSRPVMHTPDHSHRSGEGSHRKDDQTSWAAHRTTEGDDFFGEDGDTEASGVSEIEVE</sequence>
<dbReference type="InterPro" id="IPR019310">
    <property type="entry name" value="Efg1"/>
</dbReference>
<feature type="compositionally biased region" description="Basic and acidic residues" evidence="9">
    <location>
        <begin position="1"/>
        <end position="11"/>
    </location>
</feature>
<keyword evidence="7" id="KW-0539">Nucleus</keyword>
<keyword evidence="11" id="KW-1185">Reference proteome</keyword>
<feature type="compositionally biased region" description="Basic and acidic residues" evidence="9">
    <location>
        <begin position="210"/>
        <end position="227"/>
    </location>
</feature>
<evidence type="ECO:0000256" key="5">
    <source>
        <dbReference type="ARBA" id="ARBA00022552"/>
    </source>
</evidence>
<evidence type="ECO:0000256" key="2">
    <source>
        <dbReference type="ARBA" id="ARBA00006916"/>
    </source>
</evidence>
<feature type="coiled-coil region" evidence="8">
    <location>
        <begin position="66"/>
        <end position="124"/>
    </location>
</feature>
<dbReference type="GO" id="GO:0000462">
    <property type="term" value="P:maturation of SSU-rRNA from tricistronic rRNA transcript (SSU-rRNA, 5.8S rRNA, LSU-rRNA)"/>
    <property type="evidence" value="ECO:0007669"/>
    <property type="project" value="TreeGrafter"/>
</dbReference>
<comment type="caution">
    <text evidence="10">The sequence shown here is derived from an EMBL/GenBank/DDBJ whole genome shotgun (WGS) entry which is preliminary data.</text>
</comment>
<feature type="compositionally biased region" description="Basic residues" evidence="9">
    <location>
        <begin position="21"/>
        <end position="32"/>
    </location>
</feature>
<protein>
    <recommendedName>
        <fullName evidence="3">rRNA-processing protein EFG1</fullName>
    </recommendedName>
    <alternativeName>
        <fullName evidence="4">rRNA-processing protein efg1</fullName>
    </alternativeName>
</protein>
<evidence type="ECO:0000313" key="10">
    <source>
        <dbReference type="EMBL" id="KAG1767482.1"/>
    </source>
</evidence>
<organism evidence="10 11">
    <name type="scientific">Suillus placidus</name>
    <dbReference type="NCBI Taxonomy" id="48579"/>
    <lineage>
        <taxon>Eukaryota</taxon>
        <taxon>Fungi</taxon>
        <taxon>Dikarya</taxon>
        <taxon>Basidiomycota</taxon>
        <taxon>Agaricomycotina</taxon>
        <taxon>Agaricomycetes</taxon>
        <taxon>Agaricomycetidae</taxon>
        <taxon>Boletales</taxon>
        <taxon>Suillineae</taxon>
        <taxon>Suillaceae</taxon>
        <taxon>Suillus</taxon>
    </lineage>
</organism>
<dbReference type="GO" id="GO:0005730">
    <property type="term" value="C:nucleolus"/>
    <property type="evidence" value="ECO:0007669"/>
    <property type="project" value="UniProtKB-SubCell"/>
</dbReference>
<proteinExistence type="inferred from homology"/>
<dbReference type="Pfam" id="PF10153">
    <property type="entry name" value="Efg1"/>
    <property type="match status" value="1"/>
</dbReference>
<gene>
    <name evidence="10" type="ORF">EV702DRAFT_1146805</name>
</gene>
<dbReference type="PANTHER" id="PTHR33911">
    <property type="entry name" value="RRNA-PROCESSING PROTEIN EFG1"/>
    <property type="match status" value="1"/>
</dbReference>
<accession>A0A9P6ZID3</accession>
<evidence type="ECO:0000256" key="6">
    <source>
        <dbReference type="ARBA" id="ARBA00023054"/>
    </source>
</evidence>
<feature type="region of interest" description="Disordered" evidence="9">
    <location>
        <begin position="1"/>
        <end position="44"/>
    </location>
</feature>
<feature type="compositionally biased region" description="Acidic residues" evidence="9">
    <location>
        <begin position="238"/>
        <end position="248"/>
    </location>
</feature>
<evidence type="ECO:0000256" key="3">
    <source>
        <dbReference type="ARBA" id="ARBA00018689"/>
    </source>
</evidence>
<name>A0A9P6ZID3_9AGAM</name>
<evidence type="ECO:0000313" key="11">
    <source>
        <dbReference type="Proteomes" id="UP000714275"/>
    </source>
</evidence>
<evidence type="ECO:0000256" key="4">
    <source>
        <dbReference type="ARBA" id="ARBA00019827"/>
    </source>
</evidence>
<keyword evidence="5" id="KW-0698">rRNA processing</keyword>
<evidence type="ECO:0000256" key="8">
    <source>
        <dbReference type="SAM" id="Coils"/>
    </source>
</evidence>
<dbReference type="OrthoDB" id="47732at2759"/>
<dbReference type="EMBL" id="JABBWD010000086">
    <property type="protein sequence ID" value="KAG1767482.1"/>
    <property type="molecule type" value="Genomic_DNA"/>
</dbReference>
<evidence type="ECO:0000256" key="7">
    <source>
        <dbReference type="ARBA" id="ARBA00023242"/>
    </source>
</evidence>
<dbReference type="Proteomes" id="UP000714275">
    <property type="component" value="Unassembled WGS sequence"/>
</dbReference>
<comment type="similarity">
    <text evidence="2">Belongs to the EFG1 family.</text>
</comment>